<dbReference type="PIRSF" id="PIRSF002764">
    <property type="entry name" value="CcmB"/>
    <property type="match status" value="1"/>
</dbReference>
<keyword evidence="7" id="KW-0997">Cell inner membrane</keyword>
<dbReference type="eggNOG" id="COG2386">
    <property type="taxonomic scope" value="Bacteria"/>
</dbReference>
<evidence type="ECO:0000256" key="12">
    <source>
        <dbReference type="SAM" id="Phobius"/>
    </source>
</evidence>
<comment type="similarity">
    <text evidence="3">Belongs to the CcmB/CycW/HelB family.</text>
</comment>
<dbReference type="OrthoDB" id="9812809at2"/>
<dbReference type="PRINTS" id="PR01414">
    <property type="entry name" value="CCMBBIOGNSIS"/>
</dbReference>
<gene>
    <name evidence="13" type="ordered locus">Acid_4237</name>
</gene>
<keyword evidence="9" id="KW-0201">Cytochrome c-type biogenesis</keyword>
<evidence type="ECO:0000256" key="4">
    <source>
        <dbReference type="ARBA" id="ARBA00016452"/>
    </source>
</evidence>
<dbReference type="InterPro" id="IPR003544">
    <property type="entry name" value="Cyt_c_biogenesis_CcmB"/>
</dbReference>
<dbReference type="HOGENOM" id="CLU_079069_0_0_0"/>
<name>Q01YR6_SOLUE</name>
<comment type="subcellular location">
    <subcellularLocation>
        <location evidence="2">Cell inner membrane</location>
        <topology evidence="2">Multi-pass membrane protein</topology>
    </subcellularLocation>
</comment>
<protein>
    <recommendedName>
        <fullName evidence="4">Heme exporter protein B</fullName>
    </recommendedName>
</protein>
<feature type="transmembrane region" description="Helical" evidence="12">
    <location>
        <begin position="24"/>
        <end position="41"/>
    </location>
</feature>
<accession>Q01YR6</accession>
<feature type="transmembrane region" description="Helical" evidence="12">
    <location>
        <begin position="101"/>
        <end position="125"/>
    </location>
</feature>
<dbReference type="GO" id="GO:0015232">
    <property type="term" value="F:heme transmembrane transporter activity"/>
    <property type="evidence" value="ECO:0007669"/>
    <property type="project" value="InterPro"/>
</dbReference>
<evidence type="ECO:0000256" key="11">
    <source>
        <dbReference type="ARBA" id="ARBA00023136"/>
    </source>
</evidence>
<proteinExistence type="inferred from homology"/>
<feature type="transmembrane region" description="Helical" evidence="12">
    <location>
        <begin position="204"/>
        <end position="225"/>
    </location>
</feature>
<dbReference type="AlphaFoldDB" id="Q01YR6"/>
<evidence type="ECO:0000256" key="7">
    <source>
        <dbReference type="ARBA" id="ARBA00022519"/>
    </source>
</evidence>
<feature type="transmembrane region" description="Helical" evidence="12">
    <location>
        <begin position="164"/>
        <end position="184"/>
    </location>
</feature>
<dbReference type="Pfam" id="PF03379">
    <property type="entry name" value="CcmB"/>
    <property type="match status" value="1"/>
</dbReference>
<evidence type="ECO:0000313" key="13">
    <source>
        <dbReference type="EMBL" id="ABJ85199.1"/>
    </source>
</evidence>
<evidence type="ECO:0000256" key="8">
    <source>
        <dbReference type="ARBA" id="ARBA00022692"/>
    </source>
</evidence>
<evidence type="ECO:0000256" key="9">
    <source>
        <dbReference type="ARBA" id="ARBA00022748"/>
    </source>
</evidence>
<keyword evidence="5" id="KW-0813">Transport</keyword>
<comment type="function">
    <text evidence="1">Required for the export of heme to the periplasm for the biogenesis of c-type cytochromes.</text>
</comment>
<feature type="transmembrane region" description="Helical" evidence="12">
    <location>
        <begin position="53"/>
        <end position="70"/>
    </location>
</feature>
<dbReference type="PANTHER" id="PTHR30070:SF1">
    <property type="entry name" value="CYTOCHROME C BIOGENESIS B-RELATED"/>
    <property type="match status" value="1"/>
</dbReference>
<sequence>MAYLQQVATIFAKDLRAELRTKEAINASLSFALVVLLLFSFAFDPSEETTREISGGLLWIVFAFAGTLLLNRSFARELGNDCLDALISAPIPGSALFLGKAFANFVLVMAVELIALPLFGIFYNVRWTSQFWQLMLVVVLGTWAMTVTGTIFSALTVNIRLREVMLPILNFPILIPALLGAMQLTSALVAGKPITADNDAWLKMLIGFDVMYTAVSVFLVETVLVG</sequence>
<dbReference type="GO" id="GO:0005886">
    <property type="term" value="C:plasma membrane"/>
    <property type="evidence" value="ECO:0007669"/>
    <property type="project" value="UniProtKB-SubCell"/>
</dbReference>
<feature type="transmembrane region" description="Helical" evidence="12">
    <location>
        <begin position="131"/>
        <end position="152"/>
    </location>
</feature>
<dbReference type="GO" id="GO:1903607">
    <property type="term" value="P:cytochrome c biosynthetic process"/>
    <property type="evidence" value="ECO:0007669"/>
    <property type="project" value="TreeGrafter"/>
</dbReference>
<evidence type="ECO:0000256" key="1">
    <source>
        <dbReference type="ARBA" id="ARBA00002442"/>
    </source>
</evidence>
<dbReference type="FunCoup" id="Q01YR6">
    <property type="interactions" value="316"/>
</dbReference>
<dbReference type="KEGG" id="sus:Acid_4237"/>
<keyword evidence="6" id="KW-1003">Cell membrane</keyword>
<dbReference type="EMBL" id="CP000473">
    <property type="protein sequence ID" value="ABJ85199.1"/>
    <property type="molecule type" value="Genomic_DNA"/>
</dbReference>
<dbReference type="InParanoid" id="Q01YR6"/>
<dbReference type="PANTHER" id="PTHR30070">
    <property type="entry name" value="HEME EXPORTER PROTEIN B"/>
    <property type="match status" value="1"/>
</dbReference>
<evidence type="ECO:0000256" key="2">
    <source>
        <dbReference type="ARBA" id="ARBA00004429"/>
    </source>
</evidence>
<keyword evidence="11 12" id="KW-0472">Membrane</keyword>
<dbReference type="STRING" id="234267.Acid_4237"/>
<organism evidence="13">
    <name type="scientific">Solibacter usitatus (strain Ellin6076)</name>
    <dbReference type="NCBI Taxonomy" id="234267"/>
    <lineage>
        <taxon>Bacteria</taxon>
        <taxon>Pseudomonadati</taxon>
        <taxon>Acidobacteriota</taxon>
        <taxon>Terriglobia</taxon>
        <taxon>Bryobacterales</taxon>
        <taxon>Solibacteraceae</taxon>
        <taxon>Candidatus Solibacter</taxon>
    </lineage>
</organism>
<reference evidence="13" key="1">
    <citation type="submission" date="2006-10" db="EMBL/GenBank/DDBJ databases">
        <title>Complete sequence of Solibacter usitatus Ellin6076.</title>
        <authorList>
            <consortium name="US DOE Joint Genome Institute"/>
            <person name="Copeland A."/>
            <person name="Lucas S."/>
            <person name="Lapidus A."/>
            <person name="Barry K."/>
            <person name="Detter J.C."/>
            <person name="Glavina del Rio T."/>
            <person name="Hammon N."/>
            <person name="Israni S."/>
            <person name="Dalin E."/>
            <person name="Tice H."/>
            <person name="Pitluck S."/>
            <person name="Thompson L.S."/>
            <person name="Brettin T."/>
            <person name="Bruce D."/>
            <person name="Han C."/>
            <person name="Tapia R."/>
            <person name="Gilna P."/>
            <person name="Schmutz J."/>
            <person name="Larimer F."/>
            <person name="Land M."/>
            <person name="Hauser L."/>
            <person name="Kyrpides N."/>
            <person name="Mikhailova N."/>
            <person name="Janssen P.H."/>
            <person name="Kuske C.R."/>
            <person name="Richardson P."/>
        </authorList>
    </citation>
    <scope>NUCLEOTIDE SEQUENCE</scope>
    <source>
        <strain evidence="13">Ellin6076</strain>
    </source>
</reference>
<evidence type="ECO:0000256" key="3">
    <source>
        <dbReference type="ARBA" id="ARBA00010544"/>
    </source>
</evidence>
<keyword evidence="8 12" id="KW-0812">Transmembrane</keyword>
<dbReference type="GO" id="GO:0017004">
    <property type="term" value="P:cytochrome complex assembly"/>
    <property type="evidence" value="ECO:0007669"/>
    <property type="project" value="UniProtKB-KW"/>
</dbReference>
<dbReference type="InterPro" id="IPR026031">
    <property type="entry name" value="Cyt_c_CcmB_bac"/>
</dbReference>
<evidence type="ECO:0000256" key="10">
    <source>
        <dbReference type="ARBA" id="ARBA00022989"/>
    </source>
</evidence>
<keyword evidence="10 12" id="KW-1133">Transmembrane helix</keyword>
<evidence type="ECO:0000256" key="6">
    <source>
        <dbReference type="ARBA" id="ARBA00022475"/>
    </source>
</evidence>
<evidence type="ECO:0000256" key="5">
    <source>
        <dbReference type="ARBA" id="ARBA00022448"/>
    </source>
</evidence>